<dbReference type="InterPro" id="IPR011990">
    <property type="entry name" value="TPR-like_helical_dom_sf"/>
</dbReference>
<feature type="non-terminal residue" evidence="2">
    <location>
        <position position="435"/>
    </location>
</feature>
<dbReference type="Proteomes" id="UP001189429">
    <property type="component" value="Unassembled WGS sequence"/>
</dbReference>
<organism evidence="2 3">
    <name type="scientific">Prorocentrum cordatum</name>
    <dbReference type="NCBI Taxonomy" id="2364126"/>
    <lineage>
        <taxon>Eukaryota</taxon>
        <taxon>Sar</taxon>
        <taxon>Alveolata</taxon>
        <taxon>Dinophyceae</taxon>
        <taxon>Prorocentrales</taxon>
        <taxon>Prorocentraceae</taxon>
        <taxon>Prorocentrum</taxon>
    </lineage>
</organism>
<feature type="region of interest" description="Disordered" evidence="1">
    <location>
        <begin position="411"/>
        <end position="435"/>
    </location>
</feature>
<protein>
    <recommendedName>
        <fullName evidence="4">Peptidylprolyl isomerase</fullName>
    </recommendedName>
</protein>
<reference evidence="2" key="1">
    <citation type="submission" date="2023-10" db="EMBL/GenBank/DDBJ databases">
        <authorList>
            <person name="Chen Y."/>
            <person name="Shah S."/>
            <person name="Dougan E. K."/>
            <person name="Thang M."/>
            <person name="Chan C."/>
        </authorList>
    </citation>
    <scope>NUCLEOTIDE SEQUENCE [LARGE SCALE GENOMIC DNA]</scope>
</reference>
<keyword evidence="3" id="KW-1185">Reference proteome</keyword>
<dbReference type="EMBL" id="CAUYUJ010006148">
    <property type="protein sequence ID" value="CAK0816283.1"/>
    <property type="molecule type" value="Genomic_DNA"/>
</dbReference>
<dbReference type="Gene3D" id="1.25.40.10">
    <property type="entry name" value="Tetratricopeptide repeat domain"/>
    <property type="match status" value="1"/>
</dbReference>
<evidence type="ECO:0008006" key="4">
    <source>
        <dbReference type="Google" id="ProtNLM"/>
    </source>
</evidence>
<evidence type="ECO:0000256" key="1">
    <source>
        <dbReference type="SAM" id="MobiDB-lite"/>
    </source>
</evidence>
<name>A0ABN9RCH4_9DINO</name>
<evidence type="ECO:0000313" key="3">
    <source>
        <dbReference type="Proteomes" id="UP001189429"/>
    </source>
</evidence>
<feature type="compositionally biased region" description="Gly residues" evidence="1">
    <location>
        <begin position="414"/>
        <end position="423"/>
    </location>
</feature>
<gene>
    <name evidence="2" type="ORF">PCOR1329_LOCUS19301</name>
</gene>
<evidence type="ECO:0000313" key="2">
    <source>
        <dbReference type="EMBL" id="CAK0816283.1"/>
    </source>
</evidence>
<proteinExistence type="predicted"/>
<comment type="caution">
    <text evidence="2">The sequence shown here is derived from an EMBL/GenBank/DDBJ whole genome shotgun (WGS) entry which is preliminary data.</text>
</comment>
<dbReference type="SUPFAM" id="SSF48452">
    <property type="entry name" value="TPR-like"/>
    <property type="match status" value="1"/>
</dbReference>
<accession>A0ABN9RCH4</accession>
<sequence>MELLDKVLVSDPCNEKALFRRARASCALSWWGKCEADLLKLVSLNPRNSEAFQMLRSTWDKLGKDRRIFGGVVSDNIAAGLEELCPDGTVRKLRTEDYGEGDPDERPSWLRPAWLDRGGAEKVVVTCQMIIWSFGGEELYNSKEYKPRPQTREARKELVETMEMGWWDFFDQEARKAPRLIGDFHPTVKKGPVRWRLGDPGMYRGLDLAVRTMKPGERTLFEVDQPMLGPSVEAFYDELGSHASVAGLPQLQYHIDEERLAILEDEVPERELDLDSKLQRGVRVELTLLGFQPYRDLSECRDGSDLLAVLRQGPPTSAVLRRGSEVCGFFFVTRPFDSALLLQNGPVSWRLGVDEGQFLEAGSNQLHDVAPQYAAQFGAARPEATGEAADAGLGAMCSVLVHILPEAAPRRGLGPPGLGGGKQAGHSARRRSCDP</sequence>